<dbReference type="InterPro" id="IPR006680">
    <property type="entry name" value="Amidohydro-rel"/>
</dbReference>
<dbReference type="SUPFAM" id="SSF51556">
    <property type="entry name" value="Metallo-dependent hydrolases"/>
    <property type="match status" value="1"/>
</dbReference>
<keyword evidence="2" id="KW-0378">Hydrolase</keyword>
<dbReference type="Proteomes" id="UP000054978">
    <property type="component" value="Unassembled WGS sequence"/>
</dbReference>
<evidence type="ECO:0000313" key="4">
    <source>
        <dbReference type="EMBL" id="SAK76728.1"/>
    </source>
</evidence>
<name>A0A158C308_9BURK</name>
<protein>
    <submittedName>
        <fullName evidence="4">Amidohydrolase</fullName>
    </submittedName>
</protein>
<sequence length="480" mass="51239">MTTTLIRNAAAIMTGGGANEAARLAGPDIRIEGQGIQAIGALRPQPGETVIDATDCVVYPAWVNTHHHLFQTLLKGDPAGIDASLTPWLAATPYRYRASFDEKRFRLAARIGMIELIRSGCTTIADHNYVYYPDMPFDSSAILFEEAQKLGVRFVLLRGGATRTRQLEAELPSAMRPETLDAYIADLERLASTFHDASPRAMRRVVAAPTTVLYSISPAEMRAIADAARKLGLRLHSHLSETVSYQDGAHAMHRMSPVEFCGEHGWLGDDVWYAHLVKLDEPEIAMLASTGTGIAHCPQSNGRLGSGIAPVRELSDAGVPVSIGVDGAASNEAADMISEVHMAWLAQRARRGMAAQPAYRGGRFEGGAEAASVEEVVHWGTAGGARVLGLEGIGRIAVGAAADIAVYRLDDPRYFGLHDVAIGPVASGGRPALAALFCAGECIVRDDVLPGVDLAALRREAALEVRAMMAESNRSAATRS</sequence>
<dbReference type="STRING" id="1777144.AWB83_03946"/>
<dbReference type="OrthoDB" id="9807210at2"/>
<dbReference type="Gene3D" id="2.30.40.10">
    <property type="entry name" value="Urease, subunit C, domain 1"/>
    <property type="match status" value="2"/>
</dbReference>
<organism evidence="4 5">
    <name type="scientific">Caballeronia ptereochthonis</name>
    <dbReference type="NCBI Taxonomy" id="1777144"/>
    <lineage>
        <taxon>Bacteria</taxon>
        <taxon>Pseudomonadati</taxon>
        <taxon>Pseudomonadota</taxon>
        <taxon>Betaproteobacteria</taxon>
        <taxon>Burkholderiales</taxon>
        <taxon>Burkholderiaceae</taxon>
        <taxon>Caballeronia</taxon>
    </lineage>
</organism>
<dbReference type="PANTHER" id="PTHR43794:SF11">
    <property type="entry name" value="AMIDOHYDROLASE-RELATED DOMAIN-CONTAINING PROTEIN"/>
    <property type="match status" value="1"/>
</dbReference>
<dbReference type="Gene3D" id="3.20.20.140">
    <property type="entry name" value="Metal-dependent hydrolases"/>
    <property type="match status" value="1"/>
</dbReference>
<dbReference type="SUPFAM" id="SSF51338">
    <property type="entry name" value="Composite domain of metallo-dependent hydrolases"/>
    <property type="match status" value="1"/>
</dbReference>
<dbReference type="InterPro" id="IPR050287">
    <property type="entry name" value="MTA/SAH_deaminase"/>
</dbReference>
<dbReference type="AlphaFoldDB" id="A0A158C308"/>
<evidence type="ECO:0000313" key="5">
    <source>
        <dbReference type="Proteomes" id="UP000054978"/>
    </source>
</evidence>
<gene>
    <name evidence="4" type="ORF">AWB83_03946</name>
</gene>
<dbReference type="GO" id="GO:0016810">
    <property type="term" value="F:hydrolase activity, acting on carbon-nitrogen (but not peptide) bonds"/>
    <property type="evidence" value="ECO:0007669"/>
    <property type="project" value="InterPro"/>
</dbReference>
<reference evidence="4" key="1">
    <citation type="submission" date="2016-01" db="EMBL/GenBank/DDBJ databases">
        <authorList>
            <person name="Peeters C."/>
        </authorList>
    </citation>
    <scope>NUCLEOTIDE SEQUENCE [LARGE SCALE GENOMIC DNA]</scope>
    <source>
        <strain evidence="4">LMG 29326</strain>
    </source>
</reference>
<evidence type="ECO:0000256" key="1">
    <source>
        <dbReference type="ARBA" id="ARBA00006745"/>
    </source>
</evidence>
<keyword evidence="5" id="KW-1185">Reference proteome</keyword>
<evidence type="ECO:0000259" key="3">
    <source>
        <dbReference type="Pfam" id="PF01979"/>
    </source>
</evidence>
<dbReference type="RefSeq" id="WP_087047329.1">
    <property type="nucleotide sequence ID" value="NZ_FCOB02000018.1"/>
</dbReference>
<feature type="domain" description="Amidohydrolase-related" evidence="3">
    <location>
        <begin position="57"/>
        <end position="412"/>
    </location>
</feature>
<dbReference type="CDD" id="cd01298">
    <property type="entry name" value="ATZ_TRZ_like"/>
    <property type="match status" value="1"/>
</dbReference>
<dbReference type="NCBIfam" id="NF009059">
    <property type="entry name" value="PRK12393.1"/>
    <property type="match status" value="1"/>
</dbReference>
<accession>A0A158C308</accession>
<dbReference type="PANTHER" id="PTHR43794">
    <property type="entry name" value="AMINOHYDROLASE SSNA-RELATED"/>
    <property type="match status" value="1"/>
</dbReference>
<dbReference type="InterPro" id="IPR011059">
    <property type="entry name" value="Metal-dep_hydrolase_composite"/>
</dbReference>
<dbReference type="EMBL" id="FCOB02000018">
    <property type="protein sequence ID" value="SAK76728.1"/>
    <property type="molecule type" value="Genomic_DNA"/>
</dbReference>
<evidence type="ECO:0000256" key="2">
    <source>
        <dbReference type="ARBA" id="ARBA00022801"/>
    </source>
</evidence>
<dbReference type="Pfam" id="PF01979">
    <property type="entry name" value="Amidohydro_1"/>
    <property type="match status" value="1"/>
</dbReference>
<comment type="caution">
    <text evidence="4">The sequence shown here is derived from an EMBL/GenBank/DDBJ whole genome shotgun (WGS) entry which is preliminary data.</text>
</comment>
<comment type="similarity">
    <text evidence="1">Belongs to the metallo-dependent hydrolases superfamily. ATZ/TRZ family.</text>
</comment>
<dbReference type="InterPro" id="IPR032466">
    <property type="entry name" value="Metal_Hydrolase"/>
</dbReference>
<proteinExistence type="inferred from homology"/>